<dbReference type="Proteomes" id="UP000614601">
    <property type="component" value="Unassembled WGS sequence"/>
</dbReference>
<keyword evidence="5" id="KW-1185">Reference proteome</keyword>
<keyword evidence="2" id="KW-0732">Signal</keyword>
<gene>
    <name evidence="4" type="ORF">BOKJ2_LOCUS14314</name>
</gene>
<evidence type="ECO:0000313" key="4">
    <source>
        <dbReference type="EMBL" id="CAD5230783.1"/>
    </source>
</evidence>
<evidence type="ECO:0000259" key="3">
    <source>
        <dbReference type="PROSITE" id="PS50015"/>
    </source>
</evidence>
<feature type="chain" id="PRO_5035681971" description="Saposin B-type domain-containing protein" evidence="2">
    <location>
        <begin position="17"/>
        <end position="105"/>
    </location>
</feature>
<evidence type="ECO:0000256" key="2">
    <source>
        <dbReference type="SAM" id="SignalP"/>
    </source>
</evidence>
<proteinExistence type="predicted"/>
<dbReference type="SUPFAM" id="SSF47862">
    <property type="entry name" value="Saposin"/>
    <property type="match status" value="1"/>
</dbReference>
<dbReference type="PROSITE" id="PS50015">
    <property type="entry name" value="SAP_B"/>
    <property type="match status" value="1"/>
</dbReference>
<dbReference type="OrthoDB" id="5880721at2759"/>
<dbReference type="EMBL" id="CAJFCW020000006">
    <property type="protein sequence ID" value="CAG9127958.1"/>
    <property type="molecule type" value="Genomic_DNA"/>
</dbReference>
<dbReference type="EMBL" id="CAJFDH010000006">
    <property type="protein sequence ID" value="CAD5230783.1"/>
    <property type="molecule type" value="Genomic_DNA"/>
</dbReference>
<dbReference type="InterPro" id="IPR008139">
    <property type="entry name" value="SaposinB_dom"/>
</dbReference>
<name>A0A811LSX7_9BILA</name>
<comment type="caution">
    <text evidence="4">The sequence shown here is derived from an EMBL/GenBank/DDBJ whole genome shotgun (WGS) entry which is preliminary data.</text>
</comment>
<keyword evidence="1" id="KW-1015">Disulfide bond</keyword>
<protein>
    <recommendedName>
        <fullName evidence="3">Saposin B-type domain-containing protein</fullName>
    </recommendedName>
</protein>
<evidence type="ECO:0000313" key="5">
    <source>
        <dbReference type="Proteomes" id="UP000614601"/>
    </source>
</evidence>
<evidence type="ECO:0000256" key="1">
    <source>
        <dbReference type="ARBA" id="ARBA00023157"/>
    </source>
</evidence>
<feature type="domain" description="Saposin B-type" evidence="3">
    <location>
        <begin position="21"/>
        <end position="105"/>
    </location>
</feature>
<dbReference type="Gene3D" id="1.10.225.10">
    <property type="entry name" value="Saposin-like"/>
    <property type="match status" value="1"/>
</dbReference>
<dbReference type="Proteomes" id="UP000783686">
    <property type="component" value="Unassembled WGS sequence"/>
</dbReference>
<feature type="signal peptide" evidence="2">
    <location>
        <begin position="1"/>
        <end position="16"/>
    </location>
</feature>
<sequence length="105" mass="12063">MNKIILAMLMLTLVMASTTSRRSLCSTCEYVFGYIRDHCVDIANITEKILEEKIEAACEQVVDKSICQYVEQIAKKEIEHLFDIIVNQEKAIVPETLCKHLRLCQ</sequence>
<dbReference type="InterPro" id="IPR011001">
    <property type="entry name" value="Saposin-like"/>
</dbReference>
<organism evidence="4 5">
    <name type="scientific">Bursaphelenchus okinawaensis</name>
    <dbReference type="NCBI Taxonomy" id="465554"/>
    <lineage>
        <taxon>Eukaryota</taxon>
        <taxon>Metazoa</taxon>
        <taxon>Ecdysozoa</taxon>
        <taxon>Nematoda</taxon>
        <taxon>Chromadorea</taxon>
        <taxon>Rhabditida</taxon>
        <taxon>Tylenchina</taxon>
        <taxon>Tylenchomorpha</taxon>
        <taxon>Aphelenchoidea</taxon>
        <taxon>Aphelenchoididae</taxon>
        <taxon>Bursaphelenchus</taxon>
    </lineage>
</organism>
<reference evidence="4" key="1">
    <citation type="submission" date="2020-09" db="EMBL/GenBank/DDBJ databases">
        <authorList>
            <person name="Kikuchi T."/>
        </authorList>
    </citation>
    <scope>NUCLEOTIDE SEQUENCE</scope>
    <source>
        <strain evidence="4">SH1</strain>
    </source>
</reference>
<accession>A0A811LSX7</accession>
<dbReference type="AlphaFoldDB" id="A0A811LSX7"/>